<reference evidence="1" key="2">
    <citation type="submission" date="2020-02" db="EMBL/GenBank/DDBJ databases">
        <authorList>
            <consortium name="NCBI Pathogen Detection Project"/>
        </authorList>
    </citation>
    <scope>NUCLEOTIDE SEQUENCE</scope>
    <source>
        <strain evidence="1">MA.RM_327</strain>
    </source>
</reference>
<dbReference type="AlphaFoldDB" id="A0A743TG91"/>
<proteinExistence type="predicted"/>
<reference evidence="1" key="1">
    <citation type="journal article" date="2018" name="Genome Biol.">
        <title>SKESA: strategic k-mer extension for scrupulous assemblies.</title>
        <authorList>
            <person name="Souvorov A."/>
            <person name="Agarwala R."/>
            <person name="Lipman D.J."/>
        </authorList>
    </citation>
    <scope>NUCLEOTIDE SEQUENCE</scope>
    <source>
        <strain evidence="1">MA.RM_327</strain>
    </source>
</reference>
<organism evidence="1">
    <name type="scientific">Salmonella enterica</name>
    <name type="common">Salmonella choleraesuis</name>
    <dbReference type="NCBI Taxonomy" id="28901"/>
    <lineage>
        <taxon>Bacteria</taxon>
        <taxon>Pseudomonadati</taxon>
        <taxon>Pseudomonadota</taxon>
        <taxon>Gammaproteobacteria</taxon>
        <taxon>Enterobacterales</taxon>
        <taxon>Enterobacteriaceae</taxon>
        <taxon>Salmonella</taxon>
    </lineage>
</organism>
<name>A0A743TG91_SALER</name>
<evidence type="ECO:0000313" key="1">
    <source>
        <dbReference type="EMBL" id="HAF2175456.1"/>
    </source>
</evidence>
<accession>A0A743TG91</accession>
<protein>
    <submittedName>
        <fullName evidence="1">Uncharacterized protein</fullName>
    </submittedName>
</protein>
<comment type="caution">
    <text evidence="1">The sequence shown here is derived from an EMBL/GenBank/DDBJ whole genome shotgun (WGS) entry which is preliminary data.</text>
</comment>
<dbReference type="EMBL" id="DAAUOD010000005">
    <property type="protein sequence ID" value="HAF2175456.1"/>
    <property type="molecule type" value="Genomic_DNA"/>
</dbReference>
<gene>
    <name evidence="1" type="ORF">G8M69_002264</name>
</gene>
<sequence length="85" mass="9688">MVRTTRERMNNKHGHHYQRDGSIYICRYCGTAEHRNGNFWWAARYSKCEPPCGDDVAGQDAWFDAAESKGVDEACRTDMLNGGKS</sequence>